<dbReference type="Proteomes" id="UP000271098">
    <property type="component" value="Unassembled WGS sequence"/>
</dbReference>
<keyword evidence="3" id="KW-1185">Reference proteome</keyword>
<sequence>MVVAELISLFNRTEIFLSLAPNLTESEVFTEVEMDTLSKLLNKTKDWLAEKMDLQSKLKPTDVPALSVIEAKDMYLSLDREMKYLLNKMKFAKPKTPKKEVKTNETAAENNDTTPETSTVSVEEERSEIESDKVPHEGDEEKDGRTAHDNSEL</sequence>
<evidence type="ECO:0000256" key="1">
    <source>
        <dbReference type="SAM" id="MobiDB-lite"/>
    </source>
</evidence>
<evidence type="ECO:0000313" key="3">
    <source>
        <dbReference type="Proteomes" id="UP000271098"/>
    </source>
</evidence>
<evidence type="ECO:0000313" key="2">
    <source>
        <dbReference type="EMBL" id="VDK56313.1"/>
    </source>
</evidence>
<dbReference type="AlphaFoldDB" id="A0A3P6RJU5"/>
<protein>
    <submittedName>
        <fullName evidence="2">Uncharacterized protein</fullName>
    </submittedName>
</protein>
<feature type="region of interest" description="Disordered" evidence="1">
    <location>
        <begin position="94"/>
        <end position="153"/>
    </location>
</feature>
<proteinExistence type="predicted"/>
<dbReference type="OrthoDB" id="10262720at2759"/>
<gene>
    <name evidence="2" type="ORF">GPUH_LOCUS6845</name>
</gene>
<reference evidence="2 3" key="1">
    <citation type="submission" date="2018-11" db="EMBL/GenBank/DDBJ databases">
        <authorList>
            <consortium name="Pathogen Informatics"/>
        </authorList>
    </citation>
    <scope>NUCLEOTIDE SEQUENCE [LARGE SCALE GENOMIC DNA]</scope>
</reference>
<dbReference type="EMBL" id="UYRT01016786">
    <property type="protein sequence ID" value="VDK56313.1"/>
    <property type="molecule type" value="Genomic_DNA"/>
</dbReference>
<organism evidence="2 3">
    <name type="scientific">Gongylonema pulchrum</name>
    <dbReference type="NCBI Taxonomy" id="637853"/>
    <lineage>
        <taxon>Eukaryota</taxon>
        <taxon>Metazoa</taxon>
        <taxon>Ecdysozoa</taxon>
        <taxon>Nematoda</taxon>
        <taxon>Chromadorea</taxon>
        <taxon>Rhabditida</taxon>
        <taxon>Spirurina</taxon>
        <taxon>Spiruromorpha</taxon>
        <taxon>Spiruroidea</taxon>
        <taxon>Gongylonematidae</taxon>
        <taxon>Gongylonema</taxon>
    </lineage>
</organism>
<feature type="compositionally biased region" description="Low complexity" evidence="1">
    <location>
        <begin position="104"/>
        <end position="121"/>
    </location>
</feature>
<feature type="compositionally biased region" description="Basic and acidic residues" evidence="1">
    <location>
        <begin position="128"/>
        <end position="153"/>
    </location>
</feature>
<name>A0A3P6RJU5_9BILA</name>
<accession>A0A3P6RJU5</accession>